<reference evidence="1" key="1">
    <citation type="journal article" date="2014" name="Nat. Commun.">
        <title>The tobacco genome sequence and its comparison with those of tomato and potato.</title>
        <authorList>
            <person name="Sierro N."/>
            <person name="Battey J.N."/>
            <person name="Ouadi S."/>
            <person name="Bakaher N."/>
            <person name="Bovet L."/>
            <person name="Willig A."/>
            <person name="Goepfert S."/>
            <person name="Peitsch M.C."/>
            <person name="Ivanov N.V."/>
        </authorList>
    </citation>
    <scope>NUCLEOTIDE SEQUENCE [LARGE SCALE GENOMIC DNA]</scope>
</reference>
<protein>
    <submittedName>
        <fullName evidence="2">Uncharacterized protein LOC142177202</fullName>
    </submittedName>
</protein>
<accession>A0AC58TX33</accession>
<name>A0AC58TX33_TOBAC</name>
<evidence type="ECO:0000313" key="2">
    <source>
        <dbReference type="RefSeq" id="XP_075101769.1"/>
    </source>
</evidence>
<dbReference type="Proteomes" id="UP000790787">
    <property type="component" value="Chromosome 23"/>
</dbReference>
<keyword evidence="1" id="KW-1185">Reference proteome</keyword>
<reference evidence="2" key="2">
    <citation type="submission" date="2025-08" db="UniProtKB">
        <authorList>
            <consortium name="RefSeq"/>
        </authorList>
    </citation>
    <scope>IDENTIFICATION</scope>
    <source>
        <tissue evidence="2">Leaf</tissue>
    </source>
</reference>
<sequence>MVTSVYPHNLRDERRALWEHVHHMSIGCQFPWIIMGDFNAVLQQENKIGGNQVAFSEVVDYQECLDKCTLMELPNNGYKYSWSDKHGTSRICSKIDWVFVSGEWIDTMPQCKTHALPKGVSDHYPCVVEMTQALARKEKAFRYCDIWSKHPDFIHIVEEGWAMQVEGCKMYQIVKKLKALKQKRRTLHKRNFSNVINEANKYREKMQKLQAMLQKAPLDQGQVQGGLTYG</sequence>
<gene>
    <name evidence="2" type="primary">LOC142177202</name>
</gene>
<organism evidence="1 2">
    <name type="scientific">Nicotiana tabacum</name>
    <name type="common">Common tobacco</name>
    <dbReference type="NCBI Taxonomy" id="4097"/>
    <lineage>
        <taxon>Eukaryota</taxon>
        <taxon>Viridiplantae</taxon>
        <taxon>Streptophyta</taxon>
        <taxon>Embryophyta</taxon>
        <taxon>Tracheophyta</taxon>
        <taxon>Spermatophyta</taxon>
        <taxon>Magnoliopsida</taxon>
        <taxon>eudicotyledons</taxon>
        <taxon>Gunneridae</taxon>
        <taxon>Pentapetalae</taxon>
        <taxon>asterids</taxon>
        <taxon>lamiids</taxon>
        <taxon>Solanales</taxon>
        <taxon>Solanaceae</taxon>
        <taxon>Nicotianoideae</taxon>
        <taxon>Nicotianeae</taxon>
        <taxon>Nicotiana</taxon>
    </lineage>
</organism>
<proteinExistence type="predicted"/>
<evidence type="ECO:0000313" key="1">
    <source>
        <dbReference type="Proteomes" id="UP000790787"/>
    </source>
</evidence>
<dbReference type="RefSeq" id="XP_075101769.1">
    <property type="nucleotide sequence ID" value="XM_075245668.1"/>
</dbReference>